<feature type="transmembrane region" description="Helical" evidence="1">
    <location>
        <begin position="1044"/>
        <end position="1063"/>
    </location>
</feature>
<feature type="transmembrane region" description="Helical" evidence="1">
    <location>
        <begin position="646"/>
        <end position="667"/>
    </location>
</feature>
<feature type="transmembrane region" description="Helical" evidence="1">
    <location>
        <begin position="342"/>
        <end position="361"/>
    </location>
</feature>
<dbReference type="EMBL" id="JBHTBY010000010">
    <property type="protein sequence ID" value="MFC7321622.1"/>
    <property type="molecule type" value="Genomic_DNA"/>
</dbReference>
<feature type="transmembrane region" description="Helical" evidence="1">
    <location>
        <begin position="1094"/>
        <end position="1113"/>
    </location>
</feature>
<comment type="caution">
    <text evidence="2">The sequence shown here is derived from an EMBL/GenBank/DDBJ whole genome shotgun (WGS) entry which is preliminary data.</text>
</comment>
<feature type="transmembrane region" description="Helical" evidence="1">
    <location>
        <begin position="569"/>
        <end position="585"/>
    </location>
</feature>
<feature type="transmembrane region" description="Helical" evidence="1">
    <location>
        <begin position="726"/>
        <end position="744"/>
    </location>
</feature>
<keyword evidence="1" id="KW-1133">Transmembrane helix</keyword>
<feature type="transmembrane region" description="Helical" evidence="1">
    <location>
        <begin position="535"/>
        <end position="554"/>
    </location>
</feature>
<feature type="transmembrane region" description="Helical" evidence="1">
    <location>
        <begin position="373"/>
        <end position="390"/>
    </location>
</feature>
<feature type="transmembrane region" description="Helical" evidence="1">
    <location>
        <begin position="94"/>
        <end position="117"/>
    </location>
</feature>
<name>A0ABW2K627_9BACI</name>
<feature type="transmembrane region" description="Helical" evidence="1">
    <location>
        <begin position="402"/>
        <end position="422"/>
    </location>
</feature>
<feature type="transmembrane region" description="Helical" evidence="1">
    <location>
        <begin position="783"/>
        <end position="800"/>
    </location>
</feature>
<dbReference type="NCBIfam" id="NF047321">
    <property type="entry name" value="SCO7613_CTERM"/>
    <property type="match status" value="1"/>
</dbReference>
<feature type="transmembrane region" description="Helical" evidence="1">
    <location>
        <begin position="964"/>
        <end position="981"/>
    </location>
</feature>
<keyword evidence="1" id="KW-0812">Transmembrane</keyword>
<dbReference type="InterPro" id="IPR058062">
    <property type="entry name" value="SCO7613_C"/>
</dbReference>
<feature type="transmembrane region" description="Helical" evidence="1">
    <location>
        <begin position="914"/>
        <end position="930"/>
    </location>
</feature>
<feature type="transmembrane region" description="Helical" evidence="1">
    <location>
        <begin position="320"/>
        <end position="336"/>
    </location>
</feature>
<feature type="transmembrane region" description="Helical" evidence="1">
    <location>
        <begin position="1070"/>
        <end position="1088"/>
    </location>
</feature>
<feature type="transmembrane region" description="Helical" evidence="1">
    <location>
        <begin position="702"/>
        <end position="720"/>
    </location>
</feature>
<keyword evidence="1" id="KW-0472">Membrane</keyword>
<reference evidence="3" key="1">
    <citation type="journal article" date="2019" name="Int. J. Syst. Evol. Microbiol.">
        <title>The Global Catalogue of Microorganisms (GCM) 10K type strain sequencing project: providing services to taxonomists for standard genome sequencing and annotation.</title>
        <authorList>
            <consortium name="The Broad Institute Genomics Platform"/>
            <consortium name="The Broad Institute Genome Sequencing Center for Infectious Disease"/>
            <person name="Wu L."/>
            <person name="Ma J."/>
        </authorList>
    </citation>
    <scope>NUCLEOTIDE SEQUENCE [LARGE SCALE GENOMIC DNA]</scope>
    <source>
        <strain evidence="3">CCUG 73951</strain>
    </source>
</reference>
<evidence type="ECO:0000256" key="1">
    <source>
        <dbReference type="SAM" id="Phobius"/>
    </source>
</evidence>
<feature type="transmembrane region" description="Helical" evidence="1">
    <location>
        <begin position="429"/>
        <end position="446"/>
    </location>
</feature>
<evidence type="ECO:0000313" key="2">
    <source>
        <dbReference type="EMBL" id="MFC7321622.1"/>
    </source>
</evidence>
<feature type="transmembrane region" description="Helical" evidence="1">
    <location>
        <begin position="506"/>
        <end position="523"/>
    </location>
</feature>
<feature type="transmembrane region" description="Helical" evidence="1">
    <location>
        <begin position="154"/>
        <end position="174"/>
    </location>
</feature>
<accession>A0ABW2K627</accession>
<gene>
    <name evidence="2" type="ORF">ACFQMN_12120</name>
</gene>
<dbReference type="RefSeq" id="WP_289216869.1">
    <property type="nucleotide sequence ID" value="NZ_JAPVRC010000009.1"/>
</dbReference>
<feature type="transmembrane region" description="Helical" evidence="1">
    <location>
        <begin position="993"/>
        <end position="1009"/>
    </location>
</feature>
<feature type="transmembrane region" description="Helical" evidence="1">
    <location>
        <begin position="483"/>
        <end position="500"/>
    </location>
</feature>
<protein>
    <submittedName>
        <fullName evidence="2">SCO7613 C-terminal domain-containing membrane protein</fullName>
    </submittedName>
</protein>
<sequence length="1140" mass="131049">MSGQSNHEKKDVFHEELRHLRDGYYITENEYKNIINAHDNYLEAQASAAEYEAGSDFVEKEDRIFKKDTSAEPEKPEKKPKKKLSKEQLRERNITWSLILGVILLLISGLVVATSQWEQMGSGLKVFSIFFVSLFFLGLSFLCRKYLKIEQTAFAFLTLGSLLIPIAVLAIGYFELWGSYLSFDGEGRYILGLLGALIPLPLYVRNAFQHQSRLFVWIALIFLSLSAGFGFGALQVRVDAFYLLVMLFNAGLIFLYQKVKHIDRFVLFTKELPIYVQANIILSTLLMLVLFESEVFYSFNLFLTAGLYLAMVFVYQTKEYQFVFSALLAYGLYQLVENTGMAAVDTIVYACAGLFYVGFAYASRKHHFMRTAFLYTSGVVSFLAFLYISYEGITLHAEDGSVLLFLAYLIMAINYGALAYLVKQLVFQYLAPVFVFAAAWQIWLLGDPLSLHLEMFMFIIGVLILIYPGLFAVHRLLQPVKDSSFNTAAAVIGVSLYFSVLNNRFGEAAVILFVVGLLSFVIARQTRTKEIRETAIWVHPVSWLLSSLMLFLYMNEYVANLPDFYKESPHFALSGAALLGISEIYRKLKRIEFSRSSFYVGQSSFILALILILYGGAGSDIGLTLILFIGIGVLTWLVLYTGINHLWILPALLVLSWYSSLLLIFPFEEFSSAVNFLMFAPLWLMMISEYASKRWTELKPYFFWLAHAVLIPLTAVVLLDQTLQKSLHPMLLIIPLMLYAFSTLSRHKEWQVKTFLYAAMGVVFALTATVPGFYNWLPGVPAAYAWLSASIMFTAAWVFIPWGWKRRADWFIIPFSIIGLLSLIHHGNLLLYEMVPILFYIVLICLFIERREWSVFSLVPLALSLALWEQYRGILSAGWMMLILVMSFSLLLAIGHRRFKRLIPVNNQSLVMDSYSWTAFIYIPYLTTFLQWESIIWLKIVPPVLLGLWFLLNRNRVQENYMTRVFETLGILSFYAAYLLIVNDYRQQIPDLVYAELQVLPLIGVLAIIRKYTWKHHNRIMNQIQLALLLFIAAYLVVDAIRSHTIWDAWMIGGLSLVSMIIGMQLRIKAYFFVGMGVLIFNVIYQTRPYWGNMPWWAYLLVAGFLLIGVASYNEWQKQQKHNPVGRKMKQLWRTLKDWN</sequence>
<proteinExistence type="predicted"/>
<feature type="transmembrane region" description="Helical" evidence="1">
    <location>
        <begin position="597"/>
        <end position="615"/>
    </location>
</feature>
<feature type="transmembrane region" description="Helical" evidence="1">
    <location>
        <begin position="215"/>
        <end position="234"/>
    </location>
</feature>
<dbReference type="Proteomes" id="UP001596494">
    <property type="component" value="Unassembled WGS sequence"/>
</dbReference>
<feature type="transmembrane region" description="Helical" evidence="1">
    <location>
        <begin position="240"/>
        <end position="256"/>
    </location>
</feature>
<evidence type="ECO:0000313" key="3">
    <source>
        <dbReference type="Proteomes" id="UP001596494"/>
    </source>
</evidence>
<feature type="transmembrane region" description="Helical" evidence="1">
    <location>
        <begin position="1021"/>
        <end position="1038"/>
    </location>
</feature>
<feature type="transmembrane region" description="Helical" evidence="1">
    <location>
        <begin position="123"/>
        <end position="142"/>
    </location>
</feature>
<feature type="transmembrane region" description="Helical" evidence="1">
    <location>
        <begin position="877"/>
        <end position="894"/>
    </location>
</feature>
<feature type="transmembrane region" description="Helical" evidence="1">
    <location>
        <begin position="297"/>
        <end position="315"/>
    </location>
</feature>
<feature type="transmembrane region" description="Helical" evidence="1">
    <location>
        <begin position="189"/>
        <end position="208"/>
    </location>
</feature>
<feature type="transmembrane region" description="Helical" evidence="1">
    <location>
        <begin position="855"/>
        <end position="871"/>
    </location>
</feature>
<keyword evidence="3" id="KW-1185">Reference proteome</keyword>
<feature type="transmembrane region" description="Helical" evidence="1">
    <location>
        <begin position="272"/>
        <end position="291"/>
    </location>
</feature>
<organism evidence="2 3">
    <name type="scientific">Halobacillus campisalis</name>
    <dbReference type="NCBI Taxonomy" id="435909"/>
    <lineage>
        <taxon>Bacteria</taxon>
        <taxon>Bacillati</taxon>
        <taxon>Bacillota</taxon>
        <taxon>Bacilli</taxon>
        <taxon>Bacillales</taxon>
        <taxon>Bacillaceae</taxon>
        <taxon>Halobacillus</taxon>
    </lineage>
</organism>
<feature type="transmembrane region" description="Helical" evidence="1">
    <location>
        <begin position="936"/>
        <end position="952"/>
    </location>
</feature>
<feature type="transmembrane region" description="Helical" evidence="1">
    <location>
        <begin position="756"/>
        <end position="777"/>
    </location>
</feature>
<feature type="transmembrane region" description="Helical" evidence="1">
    <location>
        <begin position="452"/>
        <end position="471"/>
    </location>
</feature>
<feature type="transmembrane region" description="Helical" evidence="1">
    <location>
        <begin position="621"/>
        <end position="639"/>
    </location>
</feature>
<feature type="transmembrane region" description="Helical" evidence="1">
    <location>
        <begin position="830"/>
        <end position="848"/>
    </location>
</feature>